<evidence type="ECO:0000256" key="3">
    <source>
        <dbReference type="ARBA" id="ARBA00022475"/>
    </source>
</evidence>
<comment type="subcellular location">
    <subcellularLocation>
        <location evidence="1">Cell membrane</location>
        <topology evidence="1">Single-pass membrane protein</topology>
    </subcellularLocation>
</comment>
<keyword evidence="5 11" id="KW-0732">Signal</keyword>
<dbReference type="Pfam" id="PF13855">
    <property type="entry name" value="LRR_8"/>
    <property type="match status" value="1"/>
</dbReference>
<keyword evidence="8" id="KW-0472">Membrane</keyword>
<evidence type="ECO:0000256" key="4">
    <source>
        <dbReference type="ARBA" id="ARBA00022692"/>
    </source>
</evidence>
<dbReference type="AlphaFoldDB" id="A0A8S3XS47"/>
<keyword evidence="3" id="KW-1003">Cell membrane</keyword>
<dbReference type="Proteomes" id="UP000691718">
    <property type="component" value="Unassembled WGS sequence"/>
</dbReference>
<feature type="signal peptide" evidence="11">
    <location>
        <begin position="1"/>
        <end position="19"/>
    </location>
</feature>
<evidence type="ECO:0000256" key="10">
    <source>
        <dbReference type="ARBA" id="ARBA00023303"/>
    </source>
</evidence>
<comment type="caution">
    <text evidence="12">The sequence shown here is derived from an EMBL/GenBank/DDBJ whole genome shotgun (WGS) entry which is preliminary data.</text>
</comment>
<dbReference type="GO" id="GO:0005886">
    <property type="term" value="C:plasma membrane"/>
    <property type="evidence" value="ECO:0007669"/>
    <property type="project" value="UniProtKB-SubCell"/>
</dbReference>
<keyword evidence="13" id="KW-1185">Reference proteome</keyword>
<accession>A0A8S3XS47</accession>
<reference evidence="12" key="1">
    <citation type="submission" date="2021-04" db="EMBL/GenBank/DDBJ databases">
        <authorList>
            <person name="Tunstrom K."/>
        </authorList>
    </citation>
    <scope>NUCLEOTIDE SEQUENCE</scope>
</reference>
<dbReference type="PANTHER" id="PTHR46473">
    <property type="entry name" value="GH08155P"/>
    <property type="match status" value="1"/>
</dbReference>
<protein>
    <submittedName>
        <fullName evidence="12">(apollo) hypothetical protein</fullName>
    </submittedName>
</protein>
<keyword evidence="4" id="KW-0812">Transmembrane</keyword>
<dbReference type="OrthoDB" id="1055097at2759"/>
<evidence type="ECO:0000256" key="11">
    <source>
        <dbReference type="SAM" id="SignalP"/>
    </source>
</evidence>
<evidence type="ECO:0000256" key="2">
    <source>
        <dbReference type="ARBA" id="ARBA00022448"/>
    </source>
</evidence>
<keyword evidence="2" id="KW-0813">Transport</keyword>
<keyword evidence="7" id="KW-0406">Ion transport</keyword>
<sequence length="125" mass="12748">MELAVALGAILLLAGGGAGACGPQLPEGCVCADASTRLRCRAAGLTSLPPLHDRLIELDVSGNNITALPPGALQPAASLRDLNLSANRLEAAAGALSGAALLRLWLDACALRRLPDASWPHLQLL</sequence>
<evidence type="ECO:0000256" key="8">
    <source>
        <dbReference type="ARBA" id="ARBA00023136"/>
    </source>
</evidence>
<name>A0A8S3XS47_PARAO</name>
<evidence type="ECO:0000256" key="9">
    <source>
        <dbReference type="ARBA" id="ARBA00023157"/>
    </source>
</evidence>
<dbReference type="InterPro" id="IPR001611">
    <property type="entry name" value="Leu-rich_rpt"/>
</dbReference>
<feature type="chain" id="PRO_5035737676" evidence="11">
    <location>
        <begin position="20"/>
        <end position="125"/>
    </location>
</feature>
<dbReference type="EMBL" id="CAJQZP010001206">
    <property type="protein sequence ID" value="CAG5029252.1"/>
    <property type="molecule type" value="Genomic_DNA"/>
</dbReference>
<keyword evidence="6" id="KW-1133">Transmembrane helix</keyword>
<gene>
    <name evidence="12" type="ORF">PAPOLLO_LOCUS19197</name>
</gene>
<evidence type="ECO:0000256" key="7">
    <source>
        <dbReference type="ARBA" id="ARBA00023065"/>
    </source>
</evidence>
<dbReference type="InterPro" id="IPR051432">
    <property type="entry name" value="KCNMA1_auxiliary"/>
</dbReference>
<keyword evidence="9" id="KW-1015">Disulfide bond</keyword>
<organism evidence="12 13">
    <name type="scientific">Parnassius apollo</name>
    <name type="common">Apollo butterfly</name>
    <name type="synonym">Papilio apollo</name>
    <dbReference type="NCBI Taxonomy" id="110799"/>
    <lineage>
        <taxon>Eukaryota</taxon>
        <taxon>Metazoa</taxon>
        <taxon>Ecdysozoa</taxon>
        <taxon>Arthropoda</taxon>
        <taxon>Hexapoda</taxon>
        <taxon>Insecta</taxon>
        <taxon>Pterygota</taxon>
        <taxon>Neoptera</taxon>
        <taxon>Endopterygota</taxon>
        <taxon>Lepidoptera</taxon>
        <taxon>Glossata</taxon>
        <taxon>Ditrysia</taxon>
        <taxon>Papilionoidea</taxon>
        <taxon>Papilionidae</taxon>
        <taxon>Parnassiinae</taxon>
        <taxon>Parnassini</taxon>
        <taxon>Parnassius</taxon>
        <taxon>Parnassius</taxon>
    </lineage>
</organism>
<dbReference type="PANTHER" id="PTHR46473:SF26">
    <property type="entry name" value="LRRNT DOMAIN-CONTAINING PROTEIN"/>
    <property type="match status" value="1"/>
</dbReference>
<evidence type="ECO:0000313" key="12">
    <source>
        <dbReference type="EMBL" id="CAG5029252.1"/>
    </source>
</evidence>
<evidence type="ECO:0000256" key="6">
    <source>
        <dbReference type="ARBA" id="ARBA00022989"/>
    </source>
</evidence>
<evidence type="ECO:0000256" key="5">
    <source>
        <dbReference type="ARBA" id="ARBA00022729"/>
    </source>
</evidence>
<proteinExistence type="predicted"/>
<keyword evidence="10" id="KW-0407">Ion channel</keyword>
<evidence type="ECO:0000256" key="1">
    <source>
        <dbReference type="ARBA" id="ARBA00004162"/>
    </source>
</evidence>
<evidence type="ECO:0000313" key="13">
    <source>
        <dbReference type="Proteomes" id="UP000691718"/>
    </source>
</evidence>